<protein>
    <submittedName>
        <fullName evidence="1">Uncharacterized protein</fullName>
    </submittedName>
</protein>
<evidence type="ECO:0000313" key="1">
    <source>
        <dbReference type="EMBL" id="KAB2628771.1"/>
    </source>
</evidence>
<gene>
    <name evidence="1" type="ORF">D8674_033566</name>
</gene>
<reference evidence="1 2" key="1">
    <citation type="submission" date="2019-09" db="EMBL/GenBank/DDBJ databases">
        <authorList>
            <person name="Ou C."/>
        </authorList>
    </citation>
    <scope>NUCLEOTIDE SEQUENCE [LARGE SCALE GENOMIC DNA]</scope>
    <source>
        <strain evidence="1">S2</strain>
        <tissue evidence="1">Leaf</tissue>
    </source>
</reference>
<proteinExistence type="predicted"/>
<sequence length="205" mass="23933">MCNYPQSHNDSGLSRMERGIHFMGSGARHAMNFCDFTYRQNILRPKEYHRAYCLSLLGEIDIGLNQATKDAFKSLLIASLFDPSSGEPFRVHNMSNDKATLTHERQTFLKSSRTHYDSIRTIFVDSIFLLYPACLEDMDIFTALRLKLYPLDRLEFSHLKKLELHPLDRLEFSHLKKLELHPLDRLEFSPLKKLGLYPPHKFEDS</sequence>
<comment type="caution">
    <text evidence="1">The sequence shown here is derived from an EMBL/GenBank/DDBJ whole genome shotgun (WGS) entry which is preliminary data.</text>
</comment>
<dbReference type="AlphaFoldDB" id="A0A5N5HRA6"/>
<name>A0A5N5HRA6_9ROSA</name>
<dbReference type="EMBL" id="SMOL01000148">
    <property type="protein sequence ID" value="KAB2628771.1"/>
    <property type="molecule type" value="Genomic_DNA"/>
</dbReference>
<reference evidence="1 2" key="3">
    <citation type="submission" date="2019-11" db="EMBL/GenBank/DDBJ databases">
        <title>A de novo genome assembly of a pear dwarfing rootstock.</title>
        <authorList>
            <person name="Wang F."/>
            <person name="Wang J."/>
            <person name="Li S."/>
            <person name="Zhang Y."/>
            <person name="Fang M."/>
            <person name="Ma L."/>
            <person name="Zhao Y."/>
            <person name="Jiang S."/>
        </authorList>
    </citation>
    <scope>NUCLEOTIDE SEQUENCE [LARGE SCALE GENOMIC DNA]</scope>
    <source>
        <strain evidence="1">S2</strain>
        <tissue evidence="1">Leaf</tissue>
    </source>
</reference>
<accession>A0A5N5HRA6</accession>
<dbReference type="Proteomes" id="UP000327157">
    <property type="component" value="Chromosome 8"/>
</dbReference>
<evidence type="ECO:0000313" key="2">
    <source>
        <dbReference type="Proteomes" id="UP000327157"/>
    </source>
</evidence>
<organism evidence="1 2">
    <name type="scientific">Pyrus ussuriensis x Pyrus communis</name>
    <dbReference type="NCBI Taxonomy" id="2448454"/>
    <lineage>
        <taxon>Eukaryota</taxon>
        <taxon>Viridiplantae</taxon>
        <taxon>Streptophyta</taxon>
        <taxon>Embryophyta</taxon>
        <taxon>Tracheophyta</taxon>
        <taxon>Spermatophyta</taxon>
        <taxon>Magnoliopsida</taxon>
        <taxon>eudicotyledons</taxon>
        <taxon>Gunneridae</taxon>
        <taxon>Pentapetalae</taxon>
        <taxon>rosids</taxon>
        <taxon>fabids</taxon>
        <taxon>Rosales</taxon>
        <taxon>Rosaceae</taxon>
        <taxon>Amygdaloideae</taxon>
        <taxon>Maleae</taxon>
        <taxon>Pyrus</taxon>
    </lineage>
</organism>
<keyword evidence="2" id="KW-1185">Reference proteome</keyword>
<reference evidence="2" key="2">
    <citation type="submission" date="2019-10" db="EMBL/GenBank/DDBJ databases">
        <title>A de novo genome assembly of a pear dwarfing rootstock.</title>
        <authorList>
            <person name="Wang F."/>
            <person name="Wang J."/>
            <person name="Li S."/>
            <person name="Zhang Y."/>
            <person name="Fang M."/>
            <person name="Ma L."/>
            <person name="Zhao Y."/>
            <person name="Jiang S."/>
        </authorList>
    </citation>
    <scope>NUCLEOTIDE SEQUENCE [LARGE SCALE GENOMIC DNA]</scope>
</reference>